<dbReference type="GO" id="GO:0004674">
    <property type="term" value="F:protein serine/threonine kinase activity"/>
    <property type="evidence" value="ECO:0007669"/>
    <property type="project" value="UniProtKB-KW"/>
</dbReference>
<gene>
    <name evidence="3" type="ORF">ELD05_01615</name>
</gene>
<dbReference type="InterPro" id="IPR003594">
    <property type="entry name" value="HATPase_dom"/>
</dbReference>
<keyword evidence="3" id="KW-0067">ATP-binding</keyword>
<dbReference type="SUPFAM" id="SSF55874">
    <property type="entry name" value="ATPase domain of HSP90 chaperone/DNA topoisomerase II/histidine kinase"/>
    <property type="match status" value="1"/>
</dbReference>
<dbReference type="GO" id="GO:0005524">
    <property type="term" value="F:ATP binding"/>
    <property type="evidence" value="ECO:0007669"/>
    <property type="project" value="UniProtKB-KW"/>
</dbReference>
<name>A0A3T0D358_9FIRM</name>
<evidence type="ECO:0000313" key="3">
    <source>
        <dbReference type="EMBL" id="AZT89479.1"/>
    </source>
</evidence>
<dbReference type="CDD" id="cd16936">
    <property type="entry name" value="HATPase_RsbW-like"/>
    <property type="match status" value="1"/>
</dbReference>
<sequence length="150" mass="17338">MENKFLQLVFSSSLQLVKTIEKEILSFLMREADVTAEELLEFKLIVNELLINAIIHGNKGDSSKNVKVKIGVVDKKLSYIVVEDEGEGFDIEEVFKEYTPYEEDEKIEDLYEFGRGLMIVSSLCEKVKQNQRGNKIVALRRLKREEVNHL</sequence>
<keyword evidence="1" id="KW-0418">Kinase</keyword>
<protein>
    <submittedName>
        <fullName evidence="3">ATP-binding protein</fullName>
    </submittedName>
</protein>
<dbReference type="PANTHER" id="PTHR35526">
    <property type="entry name" value="ANTI-SIGMA-F FACTOR RSBW-RELATED"/>
    <property type="match status" value="1"/>
</dbReference>
<dbReference type="InterPro" id="IPR050267">
    <property type="entry name" value="Anti-sigma-factor_SerPK"/>
</dbReference>
<organism evidence="3 4">
    <name type="scientific">Caldicellulosiruptor changbaiensis</name>
    <dbReference type="NCBI Taxonomy" id="1222016"/>
    <lineage>
        <taxon>Bacteria</taxon>
        <taxon>Bacillati</taxon>
        <taxon>Bacillota</taxon>
        <taxon>Bacillota incertae sedis</taxon>
        <taxon>Caldicellulosiruptorales</taxon>
        <taxon>Caldicellulosiruptoraceae</taxon>
        <taxon>Caldicellulosiruptor</taxon>
    </lineage>
</organism>
<dbReference type="Gene3D" id="3.30.565.10">
    <property type="entry name" value="Histidine kinase-like ATPase, C-terminal domain"/>
    <property type="match status" value="1"/>
</dbReference>
<evidence type="ECO:0000256" key="1">
    <source>
        <dbReference type="ARBA" id="ARBA00022527"/>
    </source>
</evidence>
<evidence type="ECO:0000259" key="2">
    <source>
        <dbReference type="Pfam" id="PF13581"/>
    </source>
</evidence>
<dbReference type="Proteomes" id="UP000282930">
    <property type="component" value="Chromosome"/>
</dbReference>
<keyword evidence="1" id="KW-0808">Transferase</keyword>
<dbReference type="Pfam" id="PF13581">
    <property type="entry name" value="HATPase_c_2"/>
    <property type="match status" value="1"/>
</dbReference>
<keyword evidence="3" id="KW-0547">Nucleotide-binding</keyword>
<keyword evidence="4" id="KW-1185">Reference proteome</keyword>
<accession>A0A3T0D358</accession>
<proteinExistence type="predicted"/>
<dbReference type="PANTHER" id="PTHR35526:SF3">
    <property type="entry name" value="ANTI-SIGMA-F FACTOR RSBW"/>
    <property type="match status" value="1"/>
</dbReference>
<dbReference type="EMBL" id="CP034791">
    <property type="protein sequence ID" value="AZT89479.1"/>
    <property type="molecule type" value="Genomic_DNA"/>
</dbReference>
<feature type="domain" description="Histidine kinase/HSP90-like ATPase" evidence="2">
    <location>
        <begin position="10"/>
        <end position="137"/>
    </location>
</feature>
<reference evidence="3 4" key="1">
    <citation type="submission" date="2018-12" db="EMBL/GenBank/DDBJ databases">
        <title>Genome sequence from the cellulolytic species, Caldicellulosiruptor changbaiensis.</title>
        <authorList>
            <person name="Blumer-Schuette S.E."/>
            <person name="Mendoza C."/>
        </authorList>
    </citation>
    <scope>NUCLEOTIDE SEQUENCE [LARGE SCALE GENOMIC DNA]</scope>
    <source>
        <strain evidence="3 4">CBS-Z</strain>
    </source>
</reference>
<dbReference type="RefSeq" id="WP_127351101.1">
    <property type="nucleotide sequence ID" value="NZ_CP034791.1"/>
</dbReference>
<evidence type="ECO:0000313" key="4">
    <source>
        <dbReference type="Proteomes" id="UP000282930"/>
    </source>
</evidence>
<dbReference type="InterPro" id="IPR036890">
    <property type="entry name" value="HATPase_C_sf"/>
</dbReference>
<keyword evidence="1" id="KW-0723">Serine/threonine-protein kinase</keyword>
<dbReference type="AlphaFoldDB" id="A0A3T0D358"/>
<dbReference type="KEGG" id="ccha:ELD05_01615"/>